<dbReference type="EMBL" id="BMAW01124728">
    <property type="protein sequence ID" value="GFU09308.1"/>
    <property type="molecule type" value="Genomic_DNA"/>
</dbReference>
<organism evidence="1 2">
    <name type="scientific">Nephila pilipes</name>
    <name type="common">Giant wood spider</name>
    <name type="synonym">Nephila maculata</name>
    <dbReference type="NCBI Taxonomy" id="299642"/>
    <lineage>
        <taxon>Eukaryota</taxon>
        <taxon>Metazoa</taxon>
        <taxon>Ecdysozoa</taxon>
        <taxon>Arthropoda</taxon>
        <taxon>Chelicerata</taxon>
        <taxon>Arachnida</taxon>
        <taxon>Araneae</taxon>
        <taxon>Araneomorphae</taxon>
        <taxon>Entelegynae</taxon>
        <taxon>Araneoidea</taxon>
        <taxon>Nephilidae</taxon>
        <taxon>Nephila</taxon>
    </lineage>
</organism>
<keyword evidence="2" id="KW-1185">Reference proteome</keyword>
<evidence type="ECO:0000313" key="1">
    <source>
        <dbReference type="EMBL" id="GFU09308.1"/>
    </source>
</evidence>
<gene>
    <name evidence="1" type="ORF">NPIL_255961</name>
</gene>
<proteinExistence type="predicted"/>
<protein>
    <submittedName>
        <fullName evidence="1">Uncharacterized protein</fullName>
    </submittedName>
</protein>
<sequence>MCFRCRYVRGEAVQFDLAAIHRFCIQKHVRTNDRRIMNSSTEAQQFNFCCRRFSWNGHLYSKVLNVCAVLACFESVGMFAVDVCPYSRHSRGRRMRLSRKK</sequence>
<dbReference type="Proteomes" id="UP000887013">
    <property type="component" value="Unassembled WGS sequence"/>
</dbReference>
<name>A0A8X6Q775_NEPPI</name>
<accession>A0A8X6Q775</accession>
<comment type="caution">
    <text evidence="1">The sequence shown here is derived from an EMBL/GenBank/DDBJ whole genome shotgun (WGS) entry which is preliminary data.</text>
</comment>
<reference evidence="1" key="1">
    <citation type="submission" date="2020-08" db="EMBL/GenBank/DDBJ databases">
        <title>Multicomponent nature underlies the extraordinary mechanical properties of spider dragline silk.</title>
        <authorList>
            <person name="Kono N."/>
            <person name="Nakamura H."/>
            <person name="Mori M."/>
            <person name="Yoshida Y."/>
            <person name="Ohtoshi R."/>
            <person name="Malay A.D."/>
            <person name="Moran D.A.P."/>
            <person name="Tomita M."/>
            <person name="Numata K."/>
            <person name="Arakawa K."/>
        </authorList>
    </citation>
    <scope>NUCLEOTIDE SEQUENCE</scope>
</reference>
<evidence type="ECO:0000313" key="2">
    <source>
        <dbReference type="Proteomes" id="UP000887013"/>
    </source>
</evidence>
<dbReference type="AlphaFoldDB" id="A0A8X6Q775"/>